<dbReference type="EnsemblBacteria" id="AAK02675">
    <property type="protein sequence ID" value="AAK02675"/>
    <property type="gene ID" value="PM0591"/>
</dbReference>
<proteinExistence type="predicted"/>
<dbReference type="HOGENOM" id="CLU_519570_0_0_6"/>
<evidence type="ECO:0000313" key="3">
    <source>
        <dbReference type="Proteomes" id="UP000000809"/>
    </source>
</evidence>
<protein>
    <recommendedName>
        <fullName evidence="4">Pentapeptide repeat-containing protein</fullName>
    </recommendedName>
</protein>
<dbReference type="Gene3D" id="2.160.20.80">
    <property type="entry name" value="E3 ubiquitin-protein ligase SopA"/>
    <property type="match status" value="2"/>
</dbReference>
<dbReference type="PANTHER" id="PTHR14136:SF17">
    <property type="entry name" value="BTB_POZ DOMAIN-CONTAINING PROTEIN KCTD9"/>
    <property type="match status" value="1"/>
</dbReference>
<dbReference type="PATRIC" id="fig|272843.6.peg.598"/>
<dbReference type="Proteomes" id="UP000000809">
    <property type="component" value="Chromosome"/>
</dbReference>
<keyword evidence="1" id="KW-0472">Membrane</keyword>
<reference evidence="2 3" key="1">
    <citation type="journal article" date="2001" name="Proc. Natl. Acad. Sci. U.S.A.">
        <title>Complete genomic sequence of Pasteurella multocida Pm70.</title>
        <authorList>
            <person name="May B.J."/>
            <person name="Zhang Q."/>
            <person name="Li L.L."/>
            <person name="Paustian M.L."/>
            <person name="Whittam T.S."/>
            <person name="Kapur V."/>
        </authorList>
    </citation>
    <scope>NUCLEOTIDE SEQUENCE [LARGE SCALE GENOMIC DNA]</scope>
    <source>
        <strain evidence="2 3">Pm70</strain>
    </source>
</reference>
<keyword evidence="1" id="KW-0812">Transmembrane</keyword>
<feature type="transmembrane region" description="Helical" evidence="1">
    <location>
        <begin position="52"/>
        <end position="71"/>
    </location>
</feature>
<dbReference type="Pfam" id="PF00805">
    <property type="entry name" value="Pentapeptide"/>
    <property type="match status" value="3"/>
</dbReference>
<dbReference type="RefSeq" id="WP_010906741.1">
    <property type="nucleotide sequence ID" value="NC_002663.1"/>
</dbReference>
<evidence type="ECO:0000313" key="2">
    <source>
        <dbReference type="EMBL" id="AAK02675.1"/>
    </source>
</evidence>
<dbReference type="SUPFAM" id="SSF141571">
    <property type="entry name" value="Pentapeptide repeat-like"/>
    <property type="match status" value="2"/>
</dbReference>
<dbReference type="InterPro" id="IPR051082">
    <property type="entry name" value="Pentapeptide-BTB/POZ_domain"/>
</dbReference>
<name>Q9CN52_PASMU</name>
<gene>
    <name evidence="2" type="ordered locus">PM0591</name>
</gene>
<dbReference type="PANTHER" id="PTHR14136">
    <property type="entry name" value="BTB_POZ DOMAIN-CONTAINING PROTEIN KCTD9"/>
    <property type="match status" value="1"/>
</dbReference>
<dbReference type="OrthoDB" id="7531606at2"/>
<evidence type="ECO:0000256" key="1">
    <source>
        <dbReference type="SAM" id="Phobius"/>
    </source>
</evidence>
<keyword evidence="3" id="KW-1185">Reference proteome</keyword>
<dbReference type="STRING" id="272843.PM0591"/>
<sequence>MKKQSSEKLNIARISLVLFFAVLSYCILYYLAYSDEPIIEVLKNKIGDSRGLWTLITAIITAPIAFIIWVFRDINAKQQIENQRKDINLKEFQKIAEWVSGLHLIEDEVTEKIVNQTEQEKTRKYTQQSEHLSISTFSKKDGAVGLQIAAIYNLLPFYRGEHGESFKKPALNLLLSAWLALQQKEVKNLENFDVLTNRLDFDNTVKKIQENGRSPIGIAITHVLLADGGEHLVQYPEVFPNLCLAGMDFHLPGLDKNVLSLFINIKSKDCSGINLMAANLNNVRLEGASLENASLGGASLYKASLNGASLYKASLNGASLYKASLEGARLNWASLEGARLERASLEGASLNWASLEGARLNWASLEGASLEGARLNWASLEGASLEGARLNWASLEGARLERASLEGASLNLASLEGASLERASLEGASLEGASLERVSLERASLEGASLEGAIFTYNTDSNINCADLKSKGGVILYFTASEKKRDICIQLVKAEATFEHDVPDNIDIEKTQQENPDWKIFIIK</sequence>
<dbReference type="AlphaFoldDB" id="Q9CN52"/>
<dbReference type="InterPro" id="IPR001646">
    <property type="entry name" value="5peptide_repeat"/>
</dbReference>
<keyword evidence="1" id="KW-1133">Transmembrane helix</keyword>
<dbReference type="KEGG" id="pmu:PM0591"/>
<evidence type="ECO:0008006" key="4">
    <source>
        <dbReference type="Google" id="ProtNLM"/>
    </source>
</evidence>
<dbReference type="EMBL" id="AE004439">
    <property type="protein sequence ID" value="AAK02675.1"/>
    <property type="molecule type" value="Genomic_DNA"/>
</dbReference>
<organism evidence="2 3">
    <name type="scientific">Pasteurella multocida (strain Pm70)</name>
    <dbReference type="NCBI Taxonomy" id="272843"/>
    <lineage>
        <taxon>Bacteria</taxon>
        <taxon>Pseudomonadati</taxon>
        <taxon>Pseudomonadota</taxon>
        <taxon>Gammaproteobacteria</taxon>
        <taxon>Pasteurellales</taxon>
        <taxon>Pasteurellaceae</taxon>
        <taxon>Pasteurella</taxon>
    </lineage>
</organism>
<accession>Q9CN52</accession>
<feature type="transmembrane region" description="Helical" evidence="1">
    <location>
        <begin position="12"/>
        <end position="32"/>
    </location>
</feature>